<dbReference type="Pfam" id="PF25873">
    <property type="entry name" value="WHD_MalT"/>
    <property type="match status" value="1"/>
</dbReference>
<keyword evidence="6" id="KW-1185">Reference proteome</keyword>
<sequence>MERVIASRIRCPAASGLSRERLDLVLSQIERHRLTVVHAPAGSGKTTALAQFAHGTTIPVAWYTVDSLDGAASTFLAYLQRSIESAIGAAPGAAWLHADAALDALDAFEGPLAIVIDDFHLIAGGQAGDVLAHLVERLPAHVSIAVGTRIQPILDDARLQLMDDVLHIDADDLRFRTWEAEQLLDETWGFVLRPDDVARLTRSVGGWAAGFQLFRLAARDRTPAEQRRLARHASTRSRLARRYLAQHVLGSLTDELRTFLLHTSVLGVVTPDLADDLVGGSGSRAALTQLEASEVFVTRLDVDTYRYHEVLRAHLEAELADELPADELEARYERAAELLATAGFFGEAMRCHVRSGRAGDPARLAQLIDGEIALRNAGMLDALEPAEPSTGDPWLTVVRARVAVASGRFGTACDLYRQAERSLEEHAEARATCRRERSQLEAFLLPDGDGGDGWIGLLRLGLTDAPGPAAAALAQLGTVESTVASGALALLSGDLAAAARRFDAVLLDDDPADWAIHTGRLGRQLVRLLAGDGDAADLTLIDRLLVGLDGTWLGRLGGAVVAAVADPPRPDVARRLAERCAADGDPWGAIIAHLCAAMAVGDDDARRRHFEAAAELADRQHSAVLASSALAGLAPLVPDRSAVERRSRQLARKAGLRQPPLLVLVGADGATDERAPEHLVDGPLQHGTTTLTGGFRLSDRHDAVDALRPRARAVLIRLAVDAGRPVDASALVDELWPDDEATGRRGIQVAVSAIRRALLDDDARRTVERIDDGYLLTVPAGAASDLDRFRADAAIAARSGVPAAERLAAAERALESVGGELLAGCGNPEWLIAARDQFSQHVARTAAAGAAAALTLDDVPAAIRLAELGLEYDRFHDELWRLVVEAHGRRGDTITADRLRRQYADMLDELGLEPATTPFT</sequence>
<dbReference type="EMBL" id="SOAU01000001">
    <property type="protein sequence ID" value="TDT17014.1"/>
    <property type="molecule type" value="Genomic_DNA"/>
</dbReference>
<name>A0A4R7I1N3_9ACTN</name>
<evidence type="ECO:0000259" key="3">
    <source>
        <dbReference type="SMART" id="SM00862"/>
    </source>
</evidence>
<feature type="domain" description="Bacterial transcriptional activator" evidence="4">
    <location>
        <begin position="784"/>
        <end position="917"/>
    </location>
</feature>
<evidence type="ECO:0000256" key="1">
    <source>
        <dbReference type="ARBA" id="ARBA00005820"/>
    </source>
</evidence>
<comment type="similarity">
    <text evidence="1">Belongs to the AfsR/DnrI/RedD regulatory family.</text>
</comment>
<evidence type="ECO:0000259" key="4">
    <source>
        <dbReference type="SMART" id="SM01043"/>
    </source>
</evidence>
<dbReference type="SMART" id="SM01043">
    <property type="entry name" value="BTAD"/>
    <property type="match status" value="1"/>
</dbReference>
<dbReference type="GO" id="GO:0006355">
    <property type="term" value="P:regulation of DNA-templated transcription"/>
    <property type="evidence" value="ECO:0007669"/>
    <property type="project" value="InterPro"/>
</dbReference>
<reference evidence="5 6" key="1">
    <citation type="submission" date="2019-03" db="EMBL/GenBank/DDBJ databases">
        <title>Sequencing the genomes of 1000 actinobacteria strains.</title>
        <authorList>
            <person name="Klenk H.-P."/>
        </authorList>
    </citation>
    <scope>NUCLEOTIDE SEQUENCE [LARGE SCALE GENOMIC DNA]</scope>
    <source>
        <strain evidence="5 6">DSM 18936</strain>
    </source>
</reference>
<dbReference type="SUPFAM" id="SSF46894">
    <property type="entry name" value="C-terminal effector domain of the bipartite response regulators"/>
    <property type="match status" value="1"/>
</dbReference>
<dbReference type="InterPro" id="IPR036388">
    <property type="entry name" value="WH-like_DNA-bd_sf"/>
</dbReference>
<evidence type="ECO:0000313" key="5">
    <source>
        <dbReference type="EMBL" id="TDT17014.1"/>
    </source>
</evidence>
<dbReference type="InterPro" id="IPR051677">
    <property type="entry name" value="AfsR-DnrI-RedD_regulator"/>
</dbReference>
<dbReference type="Gene3D" id="1.25.40.10">
    <property type="entry name" value="Tetratricopeptide repeat domain"/>
    <property type="match status" value="1"/>
</dbReference>
<dbReference type="InterPro" id="IPR016032">
    <property type="entry name" value="Sig_transdc_resp-reg_C-effctor"/>
</dbReference>
<dbReference type="InterPro" id="IPR005158">
    <property type="entry name" value="BTAD"/>
</dbReference>
<dbReference type="InterPro" id="IPR027417">
    <property type="entry name" value="P-loop_NTPase"/>
</dbReference>
<evidence type="ECO:0000313" key="6">
    <source>
        <dbReference type="Proteomes" id="UP000294558"/>
    </source>
</evidence>
<dbReference type="SMART" id="SM00862">
    <property type="entry name" value="Trans_reg_C"/>
    <property type="match status" value="1"/>
</dbReference>
<dbReference type="InterPro" id="IPR011990">
    <property type="entry name" value="TPR-like_helical_dom_sf"/>
</dbReference>
<dbReference type="OrthoDB" id="134985at2"/>
<protein>
    <submittedName>
        <fullName evidence="5">Transcriptional activator</fullName>
    </submittedName>
</protein>
<evidence type="ECO:0000256" key="2">
    <source>
        <dbReference type="ARBA" id="ARBA00023125"/>
    </source>
</evidence>
<dbReference type="AlphaFoldDB" id="A0A4R7I1N3"/>
<organism evidence="5 6">
    <name type="scientific">Ilumatobacter fluminis</name>
    <dbReference type="NCBI Taxonomy" id="467091"/>
    <lineage>
        <taxon>Bacteria</taxon>
        <taxon>Bacillati</taxon>
        <taxon>Actinomycetota</taxon>
        <taxon>Acidimicrobiia</taxon>
        <taxon>Acidimicrobiales</taxon>
        <taxon>Ilumatobacteraceae</taxon>
        <taxon>Ilumatobacter</taxon>
    </lineage>
</organism>
<dbReference type="GO" id="GO:0003677">
    <property type="term" value="F:DNA binding"/>
    <property type="evidence" value="ECO:0007669"/>
    <property type="project" value="UniProtKB-KW"/>
</dbReference>
<dbReference type="Gene3D" id="1.10.10.10">
    <property type="entry name" value="Winged helix-like DNA-binding domain superfamily/Winged helix DNA-binding domain"/>
    <property type="match status" value="1"/>
</dbReference>
<proteinExistence type="inferred from homology"/>
<dbReference type="SUPFAM" id="SSF52540">
    <property type="entry name" value="P-loop containing nucleoside triphosphate hydrolases"/>
    <property type="match status" value="1"/>
</dbReference>
<dbReference type="RefSeq" id="WP_133869335.1">
    <property type="nucleotide sequence ID" value="NZ_SOAU01000001.1"/>
</dbReference>
<dbReference type="Proteomes" id="UP000294558">
    <property type="component" value="Unassembled WGS sequence"/>
</dbReference>
<keyword evidence="2" id="KW-0238">DNA-binding</keyword>
<dbReference type="InterPro" id="IPR059106">
    <property type="entry name" value="WHD_MalT"/>
</dbReference>
<feature type="domain" description="OmpR/PhoB-type" evidence="3">
    <location>
        <begin position="701"/>
        <end position="776"/>
    </location>
</feature>
<dbReference type="GO" id="GO:0000160">
    <property type="term" value="P:phosphorelay signal transduction system"/>
    <property type="evidence" value="ECO:0007669"/>
    <property type="project" value="InterPro"/>
</dbReference>
<gene>
    <name evidence="5" type="ORF">BDK89_2615</name>
</gene>
<comment type="caution">
    <text evidence="5">The sequence shown here is derived from an EMBL/GenBank/DDBJ whole genome shotgun (WGS) entry which is preliminary data.</text>
</comment>
<dbReference type="InterPro" id="IPR001867">
    <property type="entry name" value="OmpR/PhoB-type_DNA-bd"/>
</dbReference>
<dbReference type="PANTHER" id="PTHR35807">
    <property type="entry name" value="TRANSCRIPTIONAL REGULATOR REDD-RELATED"/>
    <property type="match status" value="1"/>
</dbReference>
<dbReference type="Pfam" id="PF00486">
    <property type="entry name" value="Trans_reg_C"/>
    <property type="match status" value="1"/>
</dbReference>
<accession>A0A4R7I1N3</accession>